<dbReference type="Proteomes" id="UP000053612">
    <property type="component" value="Unassembled WGS sequence"/>
</dbReference>
<dbReference type="AlphaFoldDB" id="A0A0V8DMP0"/>
<reference evidence="3" key="1">
    <citation type="submission" date="2015-10" db="EMBL/GenBank/DDBJ databases">
        <title>Draft Genome Sequences of 11 Lactococcus lactis subspecies cremoris strains.</title>
        <authorList>
            <person name="Wels M."/>
            <person name="Backus L."/>
            <person name="Boekhorst J."/>
            <person name="Dijkstra A."/>
            <person name="Beerthuizen M."/>
            <person name="Kelly W."/>
            <person name="Siezen R."/>
            <person name="Bachmann H."/>
            <person name="Van Hijum S."/>
        </authorList>
    </citation>
    <scope>NUCLEOTIDE SEQUENCE [LARGE SCALE GENOMIC DNA]</scope>
    <source>
        <strain evidence="3">LMG9449</strain>
    </source>
</reference>
<keyword evidence="1" id="KW-0472">Membrane</keyword>
<proteinExistence type="predicted"/>
<gene>
    <name evidence="2" type="ORF">LMG9449_2515</name>
</gene>
<organism evidence="2 3">
    <name type="scientific">Lactococcus lactis subsp. lactis</name>
    <name type="common">Streptococcus lactis</name>
    <dbReference type="NCBI Taxonomy" id="1360"/>
    <lineage>
        <taxon>Bacteria</taxon>
        <taxon>Bacillati</taxon>
        <taxon>Bacillota</taxon>
        <taxon>Bacilli</taxon>
        <taxon>Lactobacillales</taxon>
        <taxon>Streptococcaceae</taxon>
        <taxon>Lactococcus</taxon>
    </lineage>
</organism>
<accession>A0A0V8DMP0</accession>
<protein>
    <submittedName>
        <fullName evidence="2">Uncharacterized protein</fullName>
    </submittedName>
</protein>
<dbReference type="EMBL" id="LKLS01000208">
    <property type="protein sequence ID" value="KSU14675.1"/>
    <property type="molecule type" value="Genomic_DNA"/>
</dbReference>
<sequence>MHGTLLNNSSSNLVIFISPFHWTALTAKTVIMIPFIFLSS</sequence>
<comment type="caution">
    <text evidence="2">The sequence shown here is derived from an EMBL/GenBank/DDBJ whole genome shotgun (WGS) entry which is preliminary data.</text>
</comment>
<keyword evidence="1" id="KW-0812">Transmembrane</keyword>
<keyword evidence="1" id="KW-1133">Transmembrane helix</keyword>
<evidence type="ECO:0000313" key="3">
    <source>
        <dbReference type="Proteomes" id="UP000053612"/>
    </source>
</evidence>
<evidence type="ECO:0000313" key="2">
    <source>
        <dbReference type="EMBL" id="KSU14675.1"/>
    </source>
</evidence>
<name>A0A0V8DMP0_LACLL</name>
<feature type="transmembrane region" description="Helical" evidence="1">
    <location>
        <begin position="20"/>
        <end position="38"/>
    </location>
</feature>
<evidence type="ECO:0000256" key="1">
    <source>
        <dbReference type="SAM" id="Phobius"/>
    </source>
</evidence>